<dbReference type="OrthoDB" id="363185at2759"/>
<dbReference type="KEGG" id="pfy:PFICI_13304"/>
<evidence type="ECO:0000256" key="8">
    <source>
        <dbReference type="ARBA" id="ARBA00022490"/>
    </source>
</evidence>
<dbReference type="HAMAP" id="MF_00004">
    <property type="entry name" value="Aden_phosphoribosyltr"/>
    <property type="match status" value="1"/>
</dbReference>
<dbReference type="PANTHER" id="PTHR32315">
    <property type="entry name" value="ADENINE PHOSPHORIBOSYLTRANSFERASE"/>
    <property type="match status" value="1"/>
</dbReference>
<comment type="catalytic activity">
    <reaction evidence="1">
        <text>AMP + diphosphate = 5-phospho-alpha-D-ribose 1-diphosphate + adenine</text>
        <dbReference type="Rhea" id="RHEA:16609"/>
        <dbReference type="ChEBI" id="CHEBI:16708"/>
        <dbReference type="ChEBI" id="CHEBI:33019"/>
        <dbReference type="ChEBI" id="CHEBI:58017"/>
        <dbReference type="ChEBI" id="CHEBI:456215"/>
        <dbReference type="EC" id="2.4.2.7"/>
    </reaction>
</comment>
<protein>
    <recommendedName>
        <fullName evidence="7">adenine phosphoribosyltransferase</fullName>
        <ecNumber evidence="7">2.4.2.7</ecNumber>
    </recommendedName>
</protein>
<comment type="subcellular location">
    <subcellularLocation>
        <location evidence="3">Cytoplasm</location>
    </subcellularLocation>
</comment>
<dbReference type="Pfam" id="PF00156">
    <property type="entry name" value="Pribosyltran"/>
    <property type="match status" value="1"/>
</dbReference>
<gene>
    <name evidence="14" type="ORF">PFICI_13304</name>
</gene>
<evidence type="ECO:0000256" key="6">
    <source>
        <dbReference type="ARBA" id="ARBA00011738"/>
    </source>
</evidence>
<dbReference type="GO" id="GO:0002055">
    <property type="term" value="F:adenine binding"/>
    <property type="evidence" value="ECO:0007669"/>
    <property type="project" value="TreeGrafter"/>
</dbReference>
<keyword evidence="15" id="KW-1185">Reference proteome</keyword>
<comment type="subunit">
    <text evidence="6">Homodimer.</text>
</comment>
<dbReference type="EC" id="2.4.2.7" evidence="7"/>
<evidence type="ECO:0000256" key="3">
    <source>
        <dbReference type="ARBA" id="ARBA00004496"/>
    </source>
</evidence>
<keyword evidence="11" id="KW-0660">Purine salvage</keyword>
<name>W3WLN7_PESFW</name>
<dbReference type="SUPFAM" id="SSF53271">
    <property type="entry name" value="PRTase-like"/>
    <property type="match status" value="1"/>
</dbReference>
<dbReference type="FunCoup" id="W3WLN7">
    <property type="interactions" value="599"/>
</dbReference>
<reference evidence="15" key="1">
    <citation type="journal article" date="2015" name="BMC Genomics">
        <title>Genomic and transcriptomic analysis of the endophytic fungus Pestalotiopsis fici reveals its lifestyle and high potential for synthesis of natural products.</title>
        <authorList>
            <person name="Wang X."/>
            <person name="Zhang X."/>
            <person name="Liu L."/>
            <person name="Xiang M."/>
            <person name="Wang W."/>
            <person name="Sun X."/>
            <person name="Che Y."/>
            <person name="Guo L."/>
            <person name="Liu G."/>
            <person name="Guo L."/>
            <person name="Wang C."/>
            <person name="Yin W.B."/>
            <person name="Stadler M."/>
            <person name="Zhang X."/>
            <person name="Liu X."/>
        </authorList>
    </citation>
    <scope>NUCLEOTIDE SEQUENCE [LARGE SCALE GENOMIC DNA]</scope>
    <source>
        <strain evidence="15">W106-1 / CGMCC3.15140</strain>
    </source>
</reference>
<dbReference type="eggNOG" id="KOG1712">
    <property type="taxonomic scope" value="Eukaryota"/>
</dbReference>
<feature type="domain" description="Phosphoribosyltransferase" evidence="13">
    <location>
        <begin position="100"/>
        <end position="200"/>
    </location>
</feature>
<evidence type="ECO:0000256" key="5">
    <source>
        <dbReference type="ARBA" id="ARBA00008391"/>
    </source>
</evidence>
<dbReference type="GO" id="GO:0006166">
    <property type="term" value="P:purine ribonucleoside salvage"/>
    <property type="evidence" value="ECO:0007669"/>
    <property type="project" value="UniProtKB-KW"/>
</dbReference>
<dbReference type="STRING" id="1229662.W3WLN7"/>
<dbReference type="OMA" id="QAYDLEY"/>
<feature type="region of interest" description="Disordered" evidence="12">
    <location>
        <begin position="1"/>
        <end position="55"/>
    </location>
</feature>
<dbReference type="InterPro" id="IPR000836">
    <property type="entry name" value="PRTase_dom"/>
</dbReference>
<evidence type="ECO:0000256" key="11">
    <source>
        <dbReference type="ARBA" id="ARBA00022726"/>
    </source>
</evidence>
<dbReference type="InParanoid" id="W3WLN7"/>
<proteinExistence type="inferred from homology"/>
<keyword evidence="8" id="KW-0963">Cytoplasm</keyword>
<comment type="function">
    <text evidence="2">Catalyzes a salvage reaction resulting in the formation of AMP, that is energically less costly than de novo synthesis.</text>
</comment>
<dbReference type="PANTHER" id="PTHR32315:SF3">
    <property type="entry name" value="ADENINE PHOSPHORIBOSYLTRANSFERASE"/>
    <property type="match status" value="1"/>
</dbReference>
<dbReference type="Gene3D" id="3.40.50.2020">
    <property type="match status" value="1"/>
</dbReference>
<evidence type="ECO:0000256" key="4">
    <source>
        <dbReference type="ARBA" id="ARBA00004659"/>
    </source>
</evidence>
<dbReference type="GO" id="GO:0006168">
    <property type="term" value="P:adenine salvage"/>
    <property type="evidence" value="ECO:0007669"/>
    <property type="project" value="InterPro"/>
</dbReference>
<dbReference type="GeneID" id="19278317"/>
<sequence>MSAPTSSGSATADSAATNPYQPGLTSSTVLDAPRREPAAAAAGAPQLPGQPLTSDREATKKRVLAALRNFPDFPIPGIDFIDILPIFQDPKTFDALLQVLELQIRETLGYVPDVIVGLDARGFLFGPSLALRLNCSFVTVRKKGKVPGPTVTAAYEKEYGTDYFQMQSDAIKPGQKVLVVDDIIATGGSAAAAASLISQLGGTLAGYLFMIEISPLKGREKLGDYPILTLLDTAA</sequence>
<dbReference type="NCBIfam" id="TIGR01090">
    <property type="entry name" value="apt"/>
    <property type="match status" value="1"/>
</dbReference>
<keyword evidence="9 14" id="KW-0328">Glycosyltransferase</keyword>
<dbReference type="GO" id="GO:0044209">
    <property type="term" value="P:AMP salvage"/>
    <property type="evidence" value="ECO:0007669"/>
    <property type="project" value="UniProtKB-UniPathway"/>
</dbReference>
<evidence type="ECO:0000313" key="14">
    <source>
        <dbReference type="EMBL" id="ETS74820.1"/>
    </source>
</evidence>
<evidence type="ECO:0000256" key="2">
    <source>
        <dbReference type="ARBA" id="ARBA00003968"/>
    </source>
</evidence>
<dbReference type="NCBIfam" id="NF002636">
    <property type="entry name" value="PRK02304.1-5"/>
    <property type="match status" value="1"/>
</dbReference>
<feature type="compositionally biased region" description="Polar residues" evidence="12">
    <location>
        <begin position="18"/>
        <end position="29"/>
    </location>
</feature>
<comment type="similarity">
    <text evidence="5">Belongs to the purine/pyrimidine phosphoribosyltransferase family.</text>
</comment>
<dbReference type="InterPro" id="IPR050054">
    <property type="entry name" value="UPRTase/APRTase"/>
</dbReference>
<dbReference type="InterPro" id="IPR005764">
    <property type="entry name" value="Ade_phspho_trans"/>
</dbReference>
<feature type="compositionally biased region" description="Low complexity" evidence="12">
    <location>
        <begin position="1"/>
        <end position="17"/>
    </location>
</feature>
<evidence type="ECO:0000256" key="7">
    <source>
        <dbReference type="ARBA" id="ARBA00011893"/>
    </source>
</evidence>
<evidence type="ECO:0000256" key="10">
    <source>
        <dbReference type="ARBA" id="ARBA00022679"/>
    </source>
</evidence>
<dbReference type="GO" id="GO:0016208">
    <property type="term" value="F:AMP binding"/>
    <property type="evidence" value="ECO:0007669"/>
    <property type="project" value="TreeGrafter"/>
</dbReference>
<comment type="pathway">
    <text evidence="4">Purine metabolism; AMP biosynthesis via salvage pathway; AMP from adenine: step 1/1.</text>
</comment>
<dbReference type="GO" id="GO:0003999">
    <property type="term" value="F:adenine phosphoribosyltransferase activity"/>
    <property type="evidence" value="ECO:0007669"/>
    <property type="project" value="UniProtKB-EC"/>
</dbReference>
<keyword evidence="10 14" id="KW-0808">Transferase</keyword>
<dbReference type="HOGENOM" id="CLU_063339_1_0_1"/>
<evidence type="ECO:0000256" key="1">
    <source>
        <dbReference type="ARBA" id="ARBA00000868"/>
    </source>
</evidence>
<dbReference type="InterPro" id="IPR029057">
    <property type="entry name" value="PRTase-like"/>
</dbReference>
<dbReference type="Proteomes" id="UP000030651">
    <property type="component" value="Unassembled WGS sequence"/>
</dbReference>
<evidence type="ECO:0000259" key="13">
    <source>
        <dbReference type="Pfam" id="PF00156"/>
    </source>
</evidence>
<dbReference type="CDD" id="cd06223">
    <property type="entry name" value="PRTases_typeI"/>
    <property type="match status" value="1"/>
</dbReference>
<evidence type="ECO:0000256" key="12">
    <source>
        <dbReference type="SAM" id="MobiDB-lite"/>
    </source>
</evidence>
<dbReference type="EMBL" id="KI912119">
    <property type="protein sequence ID" value="ETS74820.1"/>
    <property type="molecule type" value="Genomic_DNA"/>
</dbReference>
<dbReference type="RefSeq" id="XP_007840076.1">
    <property type="nucleotide sequence ID" value="XM_007841885.1"/>
</dbReference>
<evidence type="ECO:0000256" key="9">
    <source>
        <dbReference type="ARBA" id="ARBA00022676"/>
    </source>
</evidence>
<feature type="compositionally biased region" description="Low complexity" evidence="12">
    <location>
        <begin position="38"/>
        <end position="52"/>
    </location>
</feature>
<accession>W3WLN7</accession>
<organism evidence="14 15">
    <name type="scientific">Pestalotiopsis fici (strain W106-1 / CGMCC3.15140)</name>
    <dbReference type="NCBI Taxonomy" id="1229662"/>
    <lineage>
        <taxon>Eukaryota</taxon>
        <taxon>Fungi</taxon>
        <taxon>Dikarya</taxon>
        <taxon>Ascomycota</taxon>
        <taxon>Pezizomycotina</taxon>
        <taxon>Sordariomycetes</taxon>
        <taxon>Xylariomycetidae</taxon>
        <taxon>Amphisphaeriales</taxon>
        <taxon>Sporocadaceae</taxon>
        <taxon>Pestalotiopsis</taxon>
    </lineage>
</organism>
<dbReference type="AlphaFoldDB" id="W3WLN7"/>
<dbReference type="UniPathway" id="UPA00588">
    <property type="reaction ID" value="UER00646"/>
</dbReference>
<evidence type="ECO:0000313" key="15">
    <source>
        <dbReference type="Proteomes" id="UP000030651"/>
    </source>
</evidence>
<dbReference type="FunFam" id="3.40.50.2020:FF:000004">
    <property type="entry name" value="Adenine phosphoribosyltransferase"/>
    <property type="match status" value="1"/>
</dbReference>
<dbReference type="GO" id="GO:0005737">
    <property type="term" value="C:cytoplasm"/>
    <property type="evidence" value="ECO:0007669"/>
    <property type="project" value="UniProtKB-SubCell"/>
</dbReference>